<dbReference type="EMBL" id="WBOB01000045">
    <property type="protein sequence ID" value="KAB1972935.1"/>
    <property type="molecule type" value="Genomic_DNA"/>
</dbReference>
<proteinExistence type="predicted"/>
<name>A0A6A1Z5B5_9LACO</name>
<evidence type="ECO:0000313" key="2">
    <source>
        <dbReference type="Proteomes" id="UP000430323"/>
    </source>
</evidence>
<dbReference type="AlphaFoldDB" id="A0A6A1Z5B5"/>
<dbReference type="Proteomes" id="UP000430323">
    <property type="component" value="Unassembled WGS sequence"/>
</dbReference>
<gene>
    <name evidence="1" type="ORF">F8251_07715</name>
</gene>
<reference evidence="1 2" key="1">
    <citation type="submission" date="2019-09" db="EMBL/GenBank/DDBJ databases">
        <title>Investigation of probiotic properties of different lactic acid bacteria.</title>
        <authorList>
            <person name="Jaomanjaka F."/>
            <person name="Blanc P."/>
        </authorList>
    </citation>
    <scope>NUCLEOTIDE SEQUENCE [LARGE SCALE GENOMIC DNA]</scope>
    <source>
        <strain evidence="1 2">BIO6272</strain>
    </source>
</reference>
<comment type="caution">
    <text evidence="1">The sequence shown here is derived from an EMBL/GenBank/DDBJ whole genome shotgun (WGS) entry which is preliminary data.</text>
</comment>
<dbReference type="RefSeq" id="WP_150398164.1">
    <property type="nucleotide sequence ID" value="NZ_JBBOJP010000111.1"/>
</dbReference>
<sequence length="134" mass="15504">MENRNRRSKVENENVKVGVENKNEKKGLALSNSQSEYSDLRQNVKISIDRLTIVGDFSTELFKKLVRKWLTFSFIRSSGAGFEVLDYSNCRFDDFGNPHEEIPPGLLKRAVFSCRNNKLLVFFWALNLYFSGID</sequence>
<accession>A0A6A1Z5B5</accession>
<evidence type="ECO:0000313" key="1">
    <source>
        <dbReference type="EMBL" id="KAB1972935.1"/>
    </source>
</evidence>
<protein>
    <submittedName>
        <fullName evidence="1">Uncharacterized protein</fullName>
    </submittedName>
</protein>
<organism evidence="1 2">
    <name type="scientific">Lactobacillus crispatus</name>
    <dbReference type="NCBI Taxonomy" id="47770"/>
    <lineage>
        <taxon>Bacteria</taxon>
        <taxon>Bacillati</taxon>
        <taxon>Bacillota</taxon>
        <taxon>Bacilli</taxon>
        <taxon>Lactobacillales</taxon>
        <taxon>Lactobacillaceae</taxon>
        <taxon>Lactobacillus</taxon>
    </lineage>
</organism>